<comment type="caution">
    <text evidence="2">The sequence shown here is derived from an EMBL/GenBank/DDBJ whole genome shotgun (WGS) entry which is preliminary data.</text>
</comment>
<evidence type="ECO:0000313" key="2">
    <source>
        <dbReference type="EMBL" id="GAA4202748.1"/>
    </source>
</evidence>
<dbReference type="Proteomes" id="UP001501251">
    <property type="component" value="Unassembled WGS sequence"/>
</dbReference>
<dbReference type="EMBL" id="BAABAQ010000012">
    <property type="protein sequence ID" value="GAA4202748.1"/>
    <property type="molecule type" value="Genomic_DNA"/>
</dbReference>
<proteinExistence type="predicted"/>
<name>A0ABP8BB92_9ACTN</name>
<evidence type="ECO:0000313" key="3">
    <source>
        <dbReference type="Proteomes" id="UP001501251"/>
    </source>
</evidence>
<dbReference type="RefSeq" id="WP_344921411.1">
    <property type="nucleotide sequence ID" value="NZ_BAABAQ010000012.1"/>
</dbReference>
<keyword evidence="3" id="KW-1185">Reference proteome</keyword>
<protein>
    <submittedName>
        <fullName evidence="2">Uncharacterized protein</fullName>
    </submittedName>
</protein>
<feature type="compositionally biased region" description="Basic and acidic residues" evidence="1">
    <location>
        <begin position="34"/>
        <end position="47"/>
    </location>
</feature>
<feature type="region of interest" description="Disordered" evidence="1">
    <location>
        <begin position="34"/>
        <end position="56"/>
    </location>
</feature>
<accession>A0ABP8BB92</accession>
<organism evidence="2 3">
    <name type="scientific">Streptosporangium oxazolinicum</name>
    <dbReference type="NCBI Taxonomy" id="909287"/>
    <lineage>
        <taxon>Bacteria</taxon>
        <taxon>Bacillati</taxon>
        <taxon>Actinomycetota</taxon>
        <taxon>Actinomycetes</taxon>
        <taxon>Streptosporangiales</taxon>
        <taxon>Streptosporangiaceae</taxon>
        <taxon>Streptosporangium</taxon>
    </lineage>
</organism>
<reference evidence="3" key="1">
    <citation type="journal article" date="2019" name="Int. J. Syst. Evol. Microbiol.">
        <title>The Global Catalogue of Microorganisms (GCM) 10K type strain sequencing project: providing services to taxonomists for standard genome sequencing and annotation.</title>
        <authorList>
            <consortium name="The Broad Institute Genomics Platform"/>
            <consortium name="The Broad Institute Genome Sequencing Center for Infectious Disease"/>
            <person name="Wu L."/>
            <person name="Ma J."/>
        </authorList>
    </citation>
    <scope>NUCLEOTIDE SEQUENCE [LARGE SCALE GENOMIC DNA]</scope>
    <source>
        <strain evidence="3">JCM 17388</strain>
    </source>
</reference>
<evidence type="ECO:0000256" key="1">
    <source>
        <dbReference type="SAM" id="MobiDB-lite"/>
    </source>
</evidence>
<sequence>MTVIGIVLLVAGLVVGAALTLADPVLLSRINGERAEEGAEGRGERLPRPWSPRCYD</sequence>
<gene>
    <name evidence="2" type="ORF">GCM10022252_59380</name>
</gene>